<organism evidence="15 16">
    <name type="scientific">Waterburya agarophytonicola KI4</name>
    <dbReference type="NCBI Taxonomy" id="2874699"/>
    <lineage>
        <taxon>Bacteria</taxon>
        <taxon>Bacillati</taxon>
        <taxon>Cyanobacteriota</taxon>
        <taxon>Cyanophyceae</taxon>
        <taxon>Pleurocapsales</taxon>
        <taxon>Hyellaceae</taxon>
        <taxon>Waterburya</taxon>
        <taxon>Waterburya agarophytonicola</taxon>
    </lineage>
</organism>
<comment type="caution">
    <text evidence="15">The sequence shown here is derived from an EMBL/GenBank/DDBJ whole genome shotgun (WGS) entry which is preliminary data.</text>
</comment>
<dbReference type="GO" id="GO:0005524">
    <property type="term" value="F:ATP binding"/>
    <property type="evidence" value="ECO:0007669"/>
    <property type="project" value="UniProtKB-UniRule"/>
</dbReference>
<dbReference type="SUPFAM" id="SSF53244">
    <property type="entry name" value="MurD-like peptide ligases, peptide-binding domain"/>
    <property type="match status" value="1"/>
</dbReference>
<dbReference type="InterPro" id="IPR036615">
    <property type="entry name" value="Mur_ligase_C_dom_sf"/>
</dbReference>
<keyword evidence="2 10" id="KW-0436">Ligase</keyword>
<dbReference type="InterPro" id="IPR005863">
    <property type="entry name" value="UDP-N-AcMur_synth"/>
</dbReference>
<dbReference type="HAMAP" id="MF_02019">
    <property type="entry name" value="MurF"/>
    <property type="match status" value="1"/>
</dbReference>
<feature type="binding site" evidence="10">
    <location>
        <begin position="115"/>
        <end position="121"/>
    </location>
    <ligand>
        <name>ATP</name>
        <dbReference type="ChEBI" id="CHEBI:30616"/>
    </ligand>
</feature>
<dbReference type="PANTHER" id="PTHR43024">
    <property type="entry name" value="UDP-N-ACETYLMURAMOYL-TRIPEPTIDE--D-ALANYL-D-ALANINE LIGASE"/>
    <property type="match status" value="1"/>
</dbReference>
<dbReference type="RefSeq" id="WP_229641995.1">
    <property type="nucleotide sequence ID" value="NZ_JADWDC010000057.1"/>
</dbReference>
<comment type="function">
    <text evidence="10 11">Involved in cell wall formation. Catalyzes the final step in the synthesis of UDP-N-acetylmuramoyl-pentapeptide, the precursor of murein.</text>
</comment>
<dbReference type="Pfam" id="PF02875">
    <property type="entry name" value="Mur_ligase_C"/>
    <property type="match status" value="1"/>
</dbReference>
<evidence type="ECO:0000256" key="4">
    <source>
        <dbReference type="ARBA" id="ARBA00022741"/>
    </source>
</evidence>
<dbReference type="Gene3D" id="3.90.190.20">
    <property type="entry name" value="Mur ligase, C-terminal domain"/>
    <property type="match status" value="1"/>
</dbReference>
<keyword evidence="1 10" id="KW-0963">Cytoplasm</keyword>
<name>A0A964BVZ6_9CYAN</name>
<dbReference type="NCBIfam" id="TIGR01143">
    <property type="entry name" value="murF"/>
    <property type="match status" value="1"/>
</dbReference>
<evidence type="ECO:0000256" key="7">
    <source>
        <dbReference type="ARBA" id="ARBA00022984"/>
    </source>
</evidence>
<dbReference type="GO" id="GO:0051301">
    <property type="term" value="P:cell division"/>
    <property type="evidence" value="ECO:0007669"/>
    <property type="project" value="UniProtKB-KW"/>
</dbReference>
<dbReference type="GO" id="GO:0009252">
    <property type="term" value="P:peptidoglycan biosynthetic process"/>
    <property type="evidence" value="ECO:0007669"/>
    <property type="project" value="UniProtKB-UniRule"/>
</dbReference>
<keyword evidence="7 10" id="KW-0573">Peptidoglycan synthesis</keyword>
<dbReference type="Pfam" id="PF01225">
    <property type="entry name" value="Mur_ligase"/>
    <property type="match status" value="1"/>
</dbReference>
<evidence type="ECO:0000256" key="1">
    <source>
        <dbReference type="ARBA" id="ARBA00022490"/>
    </source>
</evidence>
<evidence type="ECO:0000256" key="2">
    <source>
        <dbReference type="ARBA" id="ARBA00022598"/>
    </source>
</evidence>
<keyword evidence="9 10" id="KW-0961">Cell wall biogenesis/degradation</keyword>
<feature type="domain" description="Mur ligase C-terminal" evidence="13">
    <location>
        <begin position="311"/>
        <end position="433"/>
    </location>
</feature>
<evidence type="ECO:0000259" key="12">
    <source>
        <dbReference type="Pfam" id="PF01225"/>
    </source>
</evidence>
<dbReference type="Gene3D" id="3.40.1190.10">
    <property type="entry name" value="Mur-like, catalytic domain"/>
    <property type="match status" value="1"/>
</dbReference>
<keyword evidence="4 10" id="KW-0547">Nucleotide-binding</keyword>
<comment type="subcellular location">
    <subcellularLocation>
        <location evidence="10 11">Cytoplasm</location>
    </subcellularLocation>
</comment>
<protein>
    <recommendedName>
        <fullName evidence="10 11">UDP-N-acetylmuramoyl-tripeptide--D-alanyl-D-alanine ligase</fullName>
        <ecNumber evidence="10 11">6.3.2.10</ecNumber>
    </recommendedName>
    <alternativeName>
        <fullName evidence="10">D-alanyl-D-alanine-adding enzyme</fullName>
    </alternativeName>
</protein>
<dbReference type="InterPro" id="IPR051046">
    <property type="entry name" value="MurCDEF_CellWall_CoF430Synth"/>
</dbReference>
<dbReference type="InterPro" id="IPR013221">
    <property type="entry name" value="Mur_ligase_cen"/>
</dbReference>
<evidence type="ECO:0000256" key="8">
    <source>
        <dbReference type="ARBA" id="ARBA00023306"/>
    </source>
</evidence>
<dbReference type="EMBL" id="JADWDC010000057">
    <property type="protein sequence ID" value="MCC0178892.1"/>
    <property type="molecule type" value="Genomic_DNA"/>
</dbReference>
<gene>
    <name evidence="10" type="primary">murF</name>
    <name evidence="15" type="ORF">I4641_18135</name>
</gene>
<evidence type="ECO:0000256" key="3">
    <source>
        <dbReference type="ARBA" id="ARBA00022618"/>
    </source>
</evidence>
<dbReference type="EC" id="6.3.2.10" evidence="10 11"/>
<sequence>MTIYFSLSNLSDILSIQPLWKDNSRKLTTSVLGIATDTRAVKKGEIFVALTGDRFDGHNFVDAAIAKGAIALIVDRPLENKSVPQFIVADTLEAYQRIARWWRSQLNIPVIGITGSVGKTSTKELVAAVLSTQGKVLKTEANFNNEIGVPKTLLQITPEHDYAVIEMAMRGEGEIALLTDIVCPTIGIITNVGTAHIGRLGSREAIARAKCELLAQMPQSSTAILNYDNRLLIDTAKKVWQGETITYGMKGGGIQGAIDGDKINALGYSLPLPLTGEHNASNYLAAVAVAQLLNIDLAVLVSGINVELPKGRSRRYDLANDIVVLDETYNAGLESMLAAVQMLKETPGKRHIAVLGTMKELGEYSPQLHRQVGEKGQELGLDMLLVLADEKATQEIAKGAGNIATECFSDRATLTTKLKQIMRSGDRILCKASNSVGLNEVVEELVVSG</sequence>
<comment type="catalytic activity">
    <reaction evidence="10 11">
        <text>D-alanyl-D-alanine + UDP-N-acetyl-alpha-D-muramoyl-L-alanyl-gamma-D-glutamyl-meso-2,6-diaminopimelate + ATP = UDP-N-acetyl-alpha-D-muramoyl-L-alanyl-gamma-D-glutamyl-meso-2,6-diaminopimeloyl-D-alanyl-D-alanine + ADP + phosphate + H(+)</text>
        <dbReference type="Rhea" id="RHEA:28374"/>
        <dbReference type="ChEBI" id="CHEBI:15378"/>
        <dbReference type="ChEBI" id="CHEBI:30616"/>
        <dbReference type="ChEBI" id="CHEBI:43474"/>
        <dbReference type="ChEBI" id="CHEBI:57822"/>
        <dbReference type="ChEBI" id="CHEBI:61386"/>
        <dbReference type="ChEBI" id="CHEBI:83905"/>
        <dbReference type="ChEBI" id="CHEBI:456216"/>
        <dbReference type="EC" id="6.3.2.10"/>
    </reaction>
</comment>
<dbReference type="GO" id="GO:0005737">
    <property type="term" value="C:cytoplasm"/>
    <property type="evidence" value="ECO:0007669"/>
    <property type="project" value="UniProtKB-SubCell"/>
</dbReference>
<evidence type="ECO:0000256" key="9">
    <source>
        <dbReference type="ARBA" id="ARBA00023316"/>
    </source>
</evidence>
<dbReference type="SUPFAM" id="SSF63418">
    <property type="entry name" value="MurE/MurF N-terminal domain"/>
    <property type="match status" value="1"/>
</dbReference>
<feature type="domain" description="Mur ligase central" evidence="14">
    <location>
        <begin position="113"/>
        <end position="290"/>
    </location>
</feature>
<keyword evidence="8 10" id="KW-0131">Cell cycle</keyword>
<evidence type="ECO:0000313" key="16">
    <source>
        <dbReference type="Proteomes" id="UP000729733"/>
    </source>
</evidence>
<keyword evidence="3 10" id="KW-0132">Cell division</keyword>
<evidence type="ECO:0000256" key="5">
    <source>
        <dbReference type="ARBA" id="ARBA00022840"/>
    </source>
</evidence>
<dbReference type="Proteomes" id="UP000729733">
    <property type="component" value="Unassembled WGS sequence"/>
</dbReference>
<dbReference type="SUPFAM" id="SSF53623">
    <property type="entry name" value="MurD-like peptide ligases, catalytic domain"/>
    <property type="match status" value="1"/>
</dbReference>
<evidence type="ECO:0000313" key="15">
    <source>
        <dbReference type="EMBL" id="MCC0178892.1"/>
    </source>
</evidence>
<feature type="domain" description="Mur ligase N-terminal catalytic" evidence="12">
    <location>
        <begin position="33"/>
        <end position="78"/>
    </location>
</feature>
<evidence type="ECO:0000259" key="14">
    <source>
        <dbReference type="Pfam" id="PF08245"/>
    </source>
</evidence>
<evidence type="ECO:0000256" key="10">
    <source>
        <dbReference type="HAMAP-Rule" id="MF_02019"/>
    </source>
</evidence>
<reference evidence="15" key="1">
    <citation type="journal article" date="2021" name="Antonie Van Leeuwenhoek">
        <title>Draft genome and description of Waterburya agarophytonicola gen. nov. sp. nov. (Pleurocapsales, Cyanobacteria): a seaweed symbiont.</title>
        <authorList>
            <person name="Bonthond G."/>
            <person name="Shalygin S."/>
            <person name="Bayer T."/>
            <person name="Weinberger F."/>
        </authorList>
    </citation>
    <scope>NUCLEOTIDE SEQUENCE</scope>
    <source>
        <strain evidence="15">KI4</strain>
    </source>
</reference>
<dbReference type="Gene3D" id="3.40.1390.10">
    <property type="entry name" value="MurE/MurF, N-terminal domain"/>
    <property type="match status" value="1"/>
</dbReference>
<keyword evidence="5 10" id="KW-0067">ATP-binding</keyword>
<dbReference type="PANTHER" id="PTHR43024:SF1">
    <property type="entry name" value="UDP-N-ACETYLMURAMOYL-TRIPEPTIDE--D-ALANYL-D-ALANINE LIGASE"/>
    <property type="match status" value="1"/>
</dbReference>
<evidence type="ECO:0000259" key="13">
    <source>
        <dbReference type="Pfam" id="PF02875"/>
    </source>
</evidence>
<accession>A0A964BVZ6</accession>
<dbReference type="GO" id="GO:0071555">
    <property type="term" value="P:cell wall organization"/>
    <property type="evidence" value="ECO:0007669"/>
    <property type="project" value="UniProtKB-KW"/>
</dbReference>
<comment type="pathway">
    <text evidence="10 11">Cell wall biogenesis; peptidoglycan biosynthesis.</text>
</comment>
<proteinExistence type="inferred from homology"/>
<dbReference type="GO" id="GO:0008360">
    <property type="term" value="P:regulation of cell shape"/>
    <property type="evidence" value="ECO:0007669"/>
    <property type="project" value="UniProtKB-KW"/>
</dbReference>
<evidence type="ECO:0000256" key="6">
    <source>
        <dbReference type="ARBA" id="ARBA00022960"/>
    </source>
</evidence>
<dbReference type="InterPro" id="IPR000713">
    <property type="entry name" value="Mur_ligase_N"/>
</dbReference>
<dbReference type="AlphaFoldDB" id="A0A964BVZ6"/>
<dbReference type="InterPro" id="IPR035911">
    <property type="entry name" value="MurE/MurF_N"/>
</dbReference>
<dbReference type="InterPro" id="IPR004101">
    <property type="entry name" value="Mur_ligase_C"/>
</dbReference>
<dbReference type="Pfam" id="PF08245">
    <property type="entry name" value="Mur_ligase_M"/>
    <property type="match status" value="1"/>
</dbReference>
<dbReference type="GO" id="GO:0047480">
    <property type="term" value="F:UDP-N-acetylmuramoyl-tripeptide-D-alanyl-D-alanine ligase activity"/>
    <property type="evidence" value="ECO:0007669"/>
    <property type="project" value="UniProtKB-UniRule"/>
</dbReference>
<dbReference type="InterPro" id="IPR036565">
    <property type="entry name" value="Mur-like_cat_sf"/>
</dbReference>
<keyword evidence="6 10" id="KW-0133">Cell shape</keyword>
<evidence type="ECO:0000256" key="11">
    <source>
        <dbReference type="RuleBase" id="RU004136"/>
    </source>
</evidence>
<keyword evidence="16" id="KW-1185">Reference proteome</keyword>
<comment type="similarity">
    <text evidence="10">Belongs to the MurCDEF family. MurF subfamily.</text>
</comment>